<dbReference type="PANTHER" id="PTHR11228:SF35">
    <property type="entry name" value="MOLYBDENUM COFACTOR BIOSYNTHESIS PROTEIN A-RELATED"/>
    <property type="match status" value="1"/>
</dbReference>
<protein>
    <submittedName>
        <fullName evidence="6">Radical SAM additional 4Fe4S-binding SPASM domain-containing protein</fullName>
    </submittedName>
</protein>
<dbReference type="STRING" id="1120976.SAMN03080606_02240"/>
<dbReference type="PANTHER" id="PTHR11228">
    <property type="entry name" value="RADICAL SAM DOMAIN PROTEIN"/>
    <property type="match status" value="1"/>
</dbReference>
<evidence type="ECO:0000259" key="5">
    <source>
        <dbReference type="PROSITE" id="PS51918"/>
    </source>
</evidence>
<dbReference type="InterPro" id="IPR023885">
    <property type="entry name" value="4Fe4S-binding_SPASM_dom"/>
</dbReference>
<dbReference type="InterPro" id="IPR058240">
    <property type="entry name" value="rSAM_sf"/>
</dbReference>
<keyword evidence="2" id="KW-0479">Metal-binding</keyword>
<evidence type="ECO:0000256" key="3">
    <source>
        <dbReference type="ARBA" id="ARBA00023004"/>
    </source>
</evidence>
<keyword evidence="4" id="KW-0411">Iron-sulfur</keyword>
<organism evidence="6 7">
    <name type="scientific">Alkaliphilus peptidifermentans DSM 18978</name>
    <dbReference type="NCBI Taxonomy" id="1120976"/>
    <lineage>
        <taxon>Bacteria</taxon>
        <taxon>Bacillati</taxon>
        <taxon>Bacillota</taxon>
        <taxon>Clostridia</taxon>
        <taxon>Peptostreptococcales</taxon>
        <taxon>Natronincolaceae</taxon>
        <taxon>Alkaliphilus</taxon>
    </lineage>
</organism>
<dbReference type="RefSeq" id="WP_091543332.1">
    <property type="nucleotide sequence ID" value="NZ_FMUS01000013.1"/>
</dbReference>
<gene>
    <name evidence="6" type="ORF">SAMN03080606_02240</name>
</gene>
<evidence type="ECO:0000256" key="2">
    <source>
        <dbReference type="ARBA" id="ARBA00022723"/>
    </source>
</evidence>
<keyword evidence="1" id="KW-0949">S-adenosyl-L-methionine</keyword>
<keyword evidence="7" id="KW-1185">Reference proteome</keyword>
<evidence type="ECO:0000313" key="6">
    <source>
        <dbReference type="EMBL" id="SCY70620.1"/>
    </source>
</evidence>
<evidence type="ECO:0000313" key="7">
    <source>
        <dbReference type="Proteomes" id="UP000198636"/>
    </source>
</evidence>
<dbReference type="Pfam" id="PF04055">
    <property type="entry name" value="Radical_SAM"/>
    <property type="match status" value="1"/>
</dbReference>
<dbReference type="SUPFAM" id="SSF102114">
    <property type="entry name" value="Radical SAM enzymes"/>
    <property type="match status" value="1"/>
</dbReference>
<reference evidence="6 7" key="1">
    <citation type="submission" date="2016-10" db="EMBL/GenBank/DDBJ databases">
        <authorList>
            <person name="de Groot N.N."/>
        </authorList>
    </citation>
    <scope>NUCLEOTIDE SEQUENCE [LARGE SCALE GENOMIC DNA]</scope>
    <source>
        <strain evidence="6 7">DSM 18978</strain>
    </source>
</reference>
<dbReference type="Pfam" id="PF13186">
    <property type="entry name" value="SPASM"/>
    <property type="match status" value="1"/>
</dbReference>
<dbReference type="InterPro" id="IPR007197">
    <property type="entry name" value="rSAM"/>
</dbReference>
<dbReference type="EMBL" id="FMUS01000013">
    <property type="protein sequence ID" value="SCY70620.1"/>
    <property type="molecule type" value="Genomic_DNA"/>
</dbReference>
<dbReference type="InterPro" id="IPR050377">
    <property type="entry name" value="Radical_SAM_PqqE_MftC-like"/>
</dbReference>
<dbReference type="OrthoDB" id="9805809at2"/>
<dbReference type="CDD" id="cd01335">
    <property type="entry name" value="Radical_SAM"/>
    <property type="match status" value="1"/>
</dbReference>
<dbReference type="InterPro" id="IPR013785">
    <property type="entry name" value="Aldolase_TIM"/>
</dbReference>
<dbReference type="Proteomes" id="UP000198636">
    <property type="component" value="Unassembled WGS sequence"/>
</dbReference>
<dbReference type="Gene3D" id="3.20.20.70">
    <property type="entry name" value="Aldolase class I"/>
    <property type="match status" value="1"/>
</dbReference>
<proteinExistence type="predicted"/>
<keyword evidence="3" id="KW-0408">Iron</keyword>
<dbReference type="PROSITE" id="PS51918">
    <property type="entry name" value="RADICAL_SAM"/>
    <property type="match status" value="1"/>
</dbReference>
<sequence length="385" mass="44973">MYTHKKLQTSPYVIITTDGINKDKKFFSTLTGEYYDIEDTNLQILEYCRYPREIEELQQKFGEDTIEELIINKLLSDPSTVWQETNIVYMEMETCTYCNWKCEYCPITFDPKPHRVMGMDVYNEIIDKAARHPSLKHIAFNFFNEPTLDIFFEDRVRKLAQTHLKLILFTNGSMLDEGKIQLLKDTGVLDTVRFNVPSVNEAEFKRLTGSSLFRRTMANIENSIAAGFNVEILVNGTTEEVAKNMKEIEDKYRAFENVRILHYITMDRAGLLKNRYAMNYHHKDELCGCMQIIKELRVGYNGDFFICTMDYYQKDVFGNIKDGEIEDIMQSQKAQLIRKRVFGAETAPEDYICRRCWAIMLARLDSRHSKGIKPVFKEKGIGVKL</sequence>
<name>A0A1G5I4M0_9FIRM</name>
<dbReference type="GO" id="GO:0003824">
    <property type="term" value="F:catalytic activity"/>
    <property type="evidence" value="ECO:0007669"/>
    <property type="project" value="InterPro"/>
</dbReference>
<dbReference type="GO" id="GO:0051536">
    <property type="term" value="F:iron-sulfur cluster binding"/>
    <property type="evidence" value="ECO:0007669"/>
    <property type="project" value="UniProtKB-KW"/>
</dbReference>
<dbReference type="CDD" id="cd21109">
    <property type="entry name" value="SPASM"/>
    <property type="match status" value="1"/>
</dbReference>
<accession>A0A1G5I4M0</accession>
<evidence type="ECO:0000256" key="1">
    <source>
        <dbReference type="ARBA" id="ARBA00022691"/>
    </source>
</evidence>
<feature type="domain" description="Radical SAM core" evidence="5">
    <location>
        <begin position="82"/>
        <end position="301"/>
    </location>
</feature>
<dbReference type="SFLD" id="SFLDG01067">
    <property type="entry name" value="SPASM/twitch_domain_containing"/>
    <property type="match status" value="1"/>
</dbReference>
<evidence type="ECO:0000256" key="4">
    <source>
        <dbReference type="ARBA" id="ARBA00023014"/>
    </source>
</evidence>
<dbReference type="GO" id="GO:0046872">
    <property type="term" value="F:metal ion binding"/>
    <property type="evidence" value="ECO:0007669"/>
    <property type="project" value="UniProtKB-KW"/>
</dbReference>
<dbReference type="AlphaFoldDB" id="A0A1G5I4M0"/>
<dbReference type="SFLD" id="SFLDS00029">
    <property type="entry name" value="Radical_SAM"/>
    <property type="match status" value="1"/>
</dbReference>